<gene>
    <name evidence="1" type="primary">Acey_s0881.g2835</name>
    <name evidence="1" type="ORF">Y032_0881g2835</name>
</gene>
<dbReference type="EMBL" id="JARK01000481">
    <property type="protein sequence ID" value="EYC36571.1"/>
    <property type="molecule type" value="Genomic_DNA"/>
</dbReference>
<keyword evidence="2" id="KW-1185">Reference proteome</keyword>
<evidence type="ECO:0000313" key="2">
    <source>
        <dbReference type="Proteomes" id="UP000024635"/>
    </source>
</evidence>
<accession>A0A016WAG4</accession>
<reference evidence="2" key="1">
    <citation type="journal article" date="2015" name="Nat. Genet.">
        <title>The genome and transcriptome of the zoonotic hookworm Ancylostoma ceylanicum identify infection-specific gene families.</title>
        <authorList>
            <person name="Schwarz E.M."/>
            <person name="Hu Y."/>
            <person name="Antoshechkin I."/>
            <person name="Miller M.M."/>
            <person name="Sternberg P.W."/>
            <person name="Aroian R.V."/>
        </authorList>
    </citation>
    <scope>NUCLEOTIDE SEQUENCE</scope>
    <source>
        <strain evidence="2">HY135</strain>
    </source>
</reference>
<evidence type="ECO:0000313" key="1">
    <source>
        <dbReference type="EMBL" id="EYC36571.1"/>
    </source>
</evidence>
<sequence length="140" mass="16345">MHFPTAVHINGIVTGLPDRKQFLRKWRFSQLNEGQFRCRQRSLLLAIAAEQYALLKKKFHNAPILSLSFTNIQKFRWRATVYGVSNNAIFCRHGAENKLVSDSVDRKEKELQSPFSAIDIDVQNWWFCLMKTARTYSPIQ</sequence>
<organism evidence="1 2">
    <name type="scientific">Ancylostoma ceylanicum</name>
    <dbReference type="NCBI Taxonomy" id="53326"/>
    <lineage>
        <taxon>Eukaryota</taxon>
        <taxon>Metazoa</taxon>
        <taxon>Ecdysozoa</taxon>
        <taxon>Nematoda</taxon>
        <taxon>Chromadorea</taxon>
        <taxon>Rhabditida</taxon>
        <taxon>Rhabditina</taxon>
        <taxon>Rhabditomorpha</taxon>
        <taxon>Strongyloidea</taxon>
        <taxon>Ancylostomatidae</taxon>
        <taxon>Ancylostomatinae</taxon>
        <taxon>Ancylostoma</taxon>
    </lineage>
</organism>
<comment type="caution">
    <text evidence="1">The sequence shown here is derived from an EMBL/GenBank/DDBJ whole genome shotgun (WGS) entry which is preliminary data.</text>
</comment>
<dbReference type="Proteomes" id="UP000024635">
    <property type="component" value="Unassembled WGS sequence"/>
</dbReference>
<protein>
    <submittedName>
        <fullName evidence="1">Uncharacterized protein</fullName>
    </submittedName>
</protein>
<dbReference type="AlphaFoldDB" id="A0A016WAG4"/>
<name>A0A016WAG4_9BILA</name>
<proteinExistence type="predicted"/>